<sequence>MSISSSQALTLWTSPPCSKLISIATQDSCAIGALISKPTFEEFIIFIGPLSLRSGISIMFCKFLQMRIRCYPFKYGQKSLALDTTIRMWQLLFAEKQWPLMRMIRCHHH</sequence>
<name>A0A7J7HKQ8_CAMSI</name>
<evidence type="ECO:0000313" key="1">
    <source>
        <dbReference type="EMBL" id="KAF5953492.1"/>
    </source>
</evidence>
<reference evidence="1 2" key="2">
    <citation type="submission" date="2020-07" db="EMBL/GenBank/DDBJ databases">
        <title>Genome assembly of wild tea tree DASZ reveals pedigree and selection history of tea varieties.</title>
        <authorList>
            <person name="Zhang W."/>
        </authorList>
    </citation>
    <scope>NUCLEOTIDE SEQUENCE [LARGE SCALE GENOMIC DNA]</scope>
    <source>
        <strain evidence="2">cv. G240</strain>
        <tissue evidence="1">Leaf</tissue>
    </source>
</reference>
<gene>
    <name evidence="1" type="ORF">HYC85_006348</name>
</gene>
<reference evidence="2" key="1">
    <citation type="journal article" date="2020" name="Nat. Commun.">
        <title>Genome assembly of wild tea tree DASZ reveals pedigree and selection history of tea varieties.</title>
        <authorList>
            <person name="Zhang W."/>
            <person name="Zhang Y."/>
            <person name="Qiu H."/>
            <person name="Guo Y."/>
            <person name="Wan H."/>
            <person name="Zhang X."/>
            <person name="Scossa F."/>
            <person name="Alseekh S."/>
            <person name="Zhang Q."/>
            <person name="Wang P."/>
            <person name="Xu L."/>
            <person name="Schmidt M.H."/>
            <person name="Jia X."/>
            <person name="Li D."/>
            <person name="Zhu A."/>
            <person name="Guo F."/>
            <person name="Chen W."/>
            <person name="Ni D."/>
            <person name="Usadel B."/>
            <person name="Fernie A.R."/>
            <person name="Wen W."/>
        </authorList>
    </citation>
    <scope>NUCLEOTIDE SEQUENCE [LARGE SCALE GENOMIC DNA]</scope>
    <source>
        <strain evidence="2">cv. G240</strain>
    </source>
</reference>
<dbReference type="EMBL" id="JACBKZ010000003">
    <property type="protein sequence ID" value="KAF5953492.1"/>
    <property type="molecule type" value="Genomic_DNA"/>
</dbReference>
<keyword evidence="2" id="KW-1185">Reference proteome</keyword>
<organism evidence="1 2">
    <name type="scientific">Camellia sinensis</name>
    <name type="common">Tea plant</name>
    <name type="synonym">Thea sinensis</name>
    <dbReference type="NCBI Taxonomy" id="4442"/>
    <lineage>
        <taxon>Eukaryota</taxon>
        <taxon>Viridiplantae</taxon>
        <taxon>Streptophyta</taxon>
        <taxon>Embryophyta</taxon>
        <taxon>Tracheophyta</taxon>
        <taxon>Spermatophyta</taxon>
        <taxon>Magnoliopsida</taxon>
        <taxon>eudicotyledons</taxon>
        <taxon>Gunneridae</taxon>
        <taxon>Pentapetalae</taxon>
        <taxon>asterids</taxon>
        <taxon>Ericales</taxon>
        <taxon>Theaceae</taxon>
        <taxon>Camellia</taxon>
    </lineage>
</organism>
<dbReference type="AlphaFoldDB" id="A0A7J7HKQ8"/>
<proteinExistence type="predicted"/>
<protein>
    <submittedName>
        <fullName evidence="1">Uncharacterized protein</fullName>
    </submittedName>
</protein>
<comment type="caution">
    <text evidence="1">The sequence shown here is derived from an EMBL/GenBank/DDBJ whole genome shotgun (WGS) entry which is preliminary data.</text>
</comment>
<accession>A0A7J7HKQ8</accession>
<evidence type="ECO:0000313" key="2">
    <source>
        <dbReference type="Proteomes" id="UP000593564"/>
    </source>
</evidence>
<dbReference type="Proteomes" id="UP000593564">
    <property type="component" value="Unassembled WGS sequence"/>
</dbReference>